<protein>
    <submittedName>
        <fullName evidence="1">Uncharacterized protein</fullName>
    </submittedName>
</protein>
<keyword evidence="2" id="KW-1185">Reference proteome</keyword>
<sequence length="143" mass="15728">MTSAAIAKTPTTMHNVTPVVSASYRICRKIVIATSTMHNTISVYGESHSVHAIVVSPVSTSTDSYSVHRIHLNSAVTTHNVLSVFVTMHIIPTITWISIVIDITHTTTKTPSPHALPSITMNSNIYYHDAQRDLHIDDLDQNL</sequence>
<organism evidence="1 2">
    <name type="scientific">Phytophthora pseudosyringae</name>
    <dbReference type="NCBI Taxonomy" id="221518"/>
    <lineage>
        <taxon>Eukaryota</taxon>
        <taxon>Sar</taxon>
        <taxon>Stramenopiles</taxon>
        <taxon>Oomycota</taxon>
        <taxon>Peronosporomycetes</taxon>
        <taxon>Peronosporales</taxon>
        <taxon>Peronosporaceae</taxon>
        <taxon>Phytophthora</taxon>
    </lineage>
</organism>
<accession>A0A8T1WH24</accession>
<gene>
    <name evidence="1" type="ORF">PHYPSEUDO_000213</name>
</gene>
<dbReference type="Proteomes" id="UP000694044">
    <property type="component" value="Unassembled WGS sequence"/>
</dbReference>
<evidence type="ECO:0000313" key="1">
    <source>
        <dbReference type="EMBL" id="KAG7392525.1"/>
    </source>
</evidence>
<comment type="caution">
    <text evidence="1">The sequence shown here is derived from an EMBL/GenBank/DDBJ whole genome shotgun (WGS) entry which is preliminary data.</text>
</comment>
<reference evidence="1" key="1">
    <citation type="submission" date="2021-02" db="EMBL/GenBank/DDBJ databases">
        <authorList>
            <person name="Palmer J.M."/>
        </authorList>
    </citation>
    <scope>NUCLEOTIDE SEQUENCE</scope>
    <source>
        <strain evidence="1">SCRP734</strain>
    </source>
</reference>
<dbReference type="AlphaFoldDB" id="A0A8T1WH24"/>
<proteinExistence type="predicted"/>
<dbReference type="EMBL" id="JAGDFM010000010">
    <property type="protein sequence ID" value="KAG7392525.1"/>
    <property type="molecule type" value="Genomic_DNA"/>
</dbReference>
<evidence type="ECO:0000313" key="2">
    <source>
        <dbReference type="Proteomes" id="UP000694044"/>
    </source>
</evidence>
<name>A0A8T1WH24_9STRA</name>